<evidence type="ECO:0000313" key="10">
    <source>
        <dbReference type="EMBL" id="EMC93643.1"/>
    </source>
</evidence>
<evidence type="ECO:0000256" key="2">
    <source>
        <dbReference type="ARBA" id="ARBA00009525"/>
    </source>
</evidence>
<dbReference type="Proteomes" id="UP000011761">
    <property type="component" value="Unassembled WGS sequence"/>
</dbReference>
<feature type="compositionally biased region" description="Basic and acidic residues" evidence="6">
    <location>
        <begin position="382"/>
        <end position="407"/>
    </location>
</feature>
<dbReference type="SMART" id="SM01031">
    <property type="entry name" value="BHD_2"/>
    <property type="match status" value="1"/>
</dbReference>
<evidence type="ECO:0000256" key="3">
    <source>
        <dbReference type="ARBA" id="ARBA00022763"/>
    </source>
</evidence>
<dbReference type="Gene3D" id="2.20.20.110">
    <property type="entry name" value="Rad4, beta-hairpin domain BHD1"/>
    <property type="match status" value="1"/>
</dbReference>
<dbReference type="GO" id="GO:0071942">
    <property type="term" value="C:XPC complex"/>
    <property type="evidence" value="ECO:0007669"/>
    <property type="project" value="TreeGrafter"/>
</dbReference>
<comment type="similarity">
    <text evidence="2">Belongs to the XPC family.</text>
</comment>
<dbReference type="Gene3D" id="3.90.260.10">
    <property type="entry name" value="Transglutaminase-like"/>
    <property type="match status" value="1"/>
</dbReference>
<evidence type="ECO:0000259" key="8">
    <source>
        <dbReference type="SMART" id="SM01031"/>
    </source>
</evidence>
<dbReference type="InterPro" id="IPR004583">
    <property type="entry name" value="DNA_repair_Rad4"/>
</dbReference>
<dbReference type="HOGENOM" id="CLU_003639_0_2_1"/>
<keyword evidence="4" id="KW-0234">DNA repair</keyword>
<dbReference type="Gene3D" id="3.30.60.290">
    <property type="entry name" value="Rad4, beta-hairpin domain BHD2"/>
    <property type="match status" value="1"/>
</dbReference>
<dbReference type="GO" id="GO:0006289">
    <property type="term" value="P:nucleotide-excision repair"/>
    <property type="evidence" value="ECO:0007669"/>
    <property type="project" value="InterPro"/>
</dbReference>
<feature type="compositionally biased region" description="Acidic residues" evidence="6">
    <location>
        <begin position="62"/>
        <end position="81"/>
    </location>
</feature>
<feature type="region of interest" description="Disordered" evidence="6">
    <location>
        <begin position="1"/>
        <end position="81"/>
    </location>
</feature>
<organism evidence="10 11">
    <name type="scientific">Baudoinia panamericana (strain UAMH 10762)</name>
    <name type="common">Angels' share fungus</name>
    <name type="synonym">Baudoinia compniacensis (strain UAMH 10762)</name>
    <dbReference type="NCBI Taxonomy" id="717646"/>
    <lineage>
        <taxon>Eukaryota</taxon>
        <taxon>Fungi</taxon>
        <taxon>Dikarya</taxon>
        <taxon>Ascomycota</taxon>
        <taxon>Pezizomycotina</taxon>
        <taxon>Dothideomycetes</taxon>
        <taxon>Dothideomycetidae</taxon>
        <taxon>Mycosphaerellales</taxon>
        <taxon>Teratosphaeriaceae</taxon>
        <taxon>Baudoinia</taxon>
    </lineage>
</organism>
<evidence type="ECO:0000313" key="11">
    <source>
        <dbReference type="Proteomes" id="UP000011761"/>
    </source>
</evidence>
<reference evidence="10 11" key="1">
    <citation type="journal article" date="2012" name="PLoS Pathog.">
        <title>Diverse lifestyles and strategies of plant pathogenesis encoded in the genomes of eighteen Dothideomycetes fungi.</title>
        <authorList>
            <person name="Ohm R.A."/>
            <person name="Feau N."/>
            <person name="Henrissat B."/>
            <person name="Schoch C.L."/>
            <person name="Horwitz B.A."/>
            <person name="Barry K.W."/>
            <person name="Condon B.J."/>
            <person name="Copeland A.C."/>
            <person name="Dhillon B."/>
            <person name="Glaser F."/>
            <person name="Hesse C.N."/>
            <person name="Kosti I."/>
            <person name="LaButti K."/>
            <person name="Lindquist E.A."/>
            <person name="Lucas S."/>
            <person name="Salamov A.A."/>
            <person name="Bradshaw R.E."/>
            <person name="Ciuffetti L."/>
            <person name="Hamelin R.C."/>
            <person name="Kema G.H.J."/>
            <person name="Lawrence C."/>
            <person name="Scott J.A."/>
            <person name="Spatafora J.W."/>
            <person name="Turgeon B.G."/>
            <person name="de Wit P.J.G.M."/>
            <person name="Zhong S."/>
            <person name="Goodwin S.B."/>
            <person name="Grigoriev I.V."/>
        </authorList>
    </citation>
    <scope>NUCLEOTIDE SEQUENCE [LARGE SCALE GENOMIC DNA]</scope>
    <source>
        <strain evidence="10 11">UAMH 10762</strain>
    </source>
</reference>
<dbReference type="OMA" id="TWPGKTK"/>
<feature type="compositionally biased region" description="Low complexity" evidence="6">
    <location>
        <begin position="12"/>
        <end position="22"/>
    </location>
</feature>
<feature type="domain" description="Rad4 beta-hairpin" evidence="7">
    <location>
        <begin position="631"/>
        <end position="688"/>
    </location>
</feature>
<proteinExistence type="inferred from homology"/>
<dbReference type="GO" id="GO:0003697">
    <property type="term" value="F:single-stranded DNA binding"/>
    <property type="evidence" value="ECO:0007669"/>
    <property type="project" value="TreeGrafter"/>
</dbReference>
<dbReference type="EMBL" id="KB445560">
    <property type="protein sequence ID" value="EMC93643.1"/>
    <property type="molecule type" value="Genomic_DNA"/>
</dbReference>
<evidence type="ECO:0000256" key="4">
    <source>
        <dbReference type="ARBA" id="ARBA00023204"/>
    </source>
</evidence>
<dbReference type="Pfam" id="PF10403">
    <property type="entry name" value="BHD_1"/>
    <property type="match status" value="1"/>
</dbReference>
<dbReference type="InterPro" id="IPR018326">
    <property type="entry name" value="Rad4_beta-hairpin_dom1"/>
</dbReference>
<dbReference type="RefSeq" id="XP_007679339.1">
    <property type="nucleotide sequence ID" value="XM_007681149.1"/>
</dbReference>
<dbReference type="InterPro" id="IPR018325">
    <property type="entry name" value="Rad4/PNGase_transGLS-fold"/>
</dbReference>
<dbReference type="STRING" id="717646.M2MQ93"/>
<dbReference type="PANTHER" id="PTHR12135">
    <property type="entry name" value="DNA REPAIR PROTEIN XP-C / RAD4"/>
    <property type="match status" value="1"/>
</dbReference>
<protein>
    <recommendedName>
        <fullName evidence="12">Rad4 beta-hairpin domain-containing protein</fullName>
    </recommendedName>
</protein>
<dbReference type="GeneID" id="19115824"/>
<feature type="region of interest" description="Disordered" evidence="6">
    <location>
        <begin position="900"/>
        <end position="925"/>
    </location>
</feature>
<name>M2MQ93_BAUPA</name>
<dbReference type="GO" id="GO:0006298">
    <property type="term" value="P:mismatch repair"/>
    <property type="evidence" value="ECO:0007669"/>
    <property type="project" value="TreeGrafter"/>
</dbReference>
<dbReference type="SMART" id="SM01030">
    <property type="entry name" value="BHD_1"/>
    <property type="match status" value="1"/>
</dbReference>
<feature type="non-terminal residue" evidence="10">
    <location>
        <position position="925"/>
    </location>
</feature>
<feature type="compositionally biased region" description="Basic residues" evidence="6">
    <location>
        <begin position="1"/>
        <end position="11"/>
    </location>
</feature>
<dbReference type="KEGG" id="bcom:BAUCODRAFT_59492"/>
<dbReference type="Pfam" id="PF03835">
    <property type="entry name" value="Rad4"/>
    <property type="match status" value="1"/>
</dbReference>
<dbReference type="SMART" id="SM01032">
    <property type="entry name" value="BHD_3"/>
    <property type="match status" value="1"/>
</dbReference>
<dbReference type="OrthoDB" id="300780at2759"/>
<keyword evidence="5" id="KW-0539">Nucleus</keyword>
<dbReference type="InterPro" id="IPR018327">
    <property type="entry name" value="BHD_2"/>
</dbReference>
<dbReference type="FunFam" id="3.30.70.2460:FF:000001">
    <property type="entry name" value="DNA repair protein Rad4 family"/>
    <property type="match status" value="1"/>
</dbReference>
<feature type="compositionally biased region" description="Basic residues" evidence="6">
    <location>
        <begin position="408"/>
        <end position="417"/>
    </location>
</feature>
<feature type="region of interest" description="Disordered" evidence="6">
    <location>
        <begin position="382"/>
        <end position="447"/>
    </location>
</feature>
<sequence>MPPYVSRKRARSSSPVPSSPSKGRNVKATAKRVKTTLFETIDATPKRTRTADENKKLLEKLNEDDDESLSEADTDDFEDVDVPLAKKRKVAQSNDHDVPSEVDDEMDWEDAIANGAPSAQSTSHAANDSIEHDIEDVSFSVKEDGGIADEGIRVPGLGKKGPSKREKHVRIQSHCLHVQALMWHNTVRNGWLNDKPVQKTLVEGLTEGVKREVTRWRESMGTLSHEQLEAKKQARSANGKGKRGRRLKGKDGGREWTHGAQHLEQGVPNLSAGDPLLRLLKVLAAYWRKRFTITAPGLRKQGYMPVKRLRDEIKDWEKNRGDMEHHGERIENIEHFRKLAKECEGSRDVGAQLFTALLRGLGIEARMVVNLQPIGFGFSKAEEAEPKKSKKAAKVESETDEVVDTKQSKKAAGRKARTALQEERPSRKSARGNKNQPIDLDNSDSPLSEVPADVEIIEDDDDLSIIDVTPSTPKKKPNKKYDRDLAFPNYWVEACSPILHKYIPVDPVVLSTIASNEELLQLFEPRGKKAEQAKQVMCYTIAFSADGTAKDVTVRYLRKHQLPGKTKGTRMPAEKVPIHNRKGKVKRYEEYDCFRTVMSIYDRPESKRTLADKLEDQNDLKPAKPEKQEKEVEKESLQWYKQSAEYVLEQHLRREEAIIPGSETVRTFTAGKGDKAKEHPVYRRADVVTCKTVESWHKEGRAIKMGEQPMKLVPMRAVTLIRKREMEDAERETGEKLKQGLYSIDQTDWIIPPPIENGVIPKNAFGNMDVYVPTMVPAGAVHLPLKGTAKLCRKLEIDYAEACTGFEFGKQRAVPVLTGVVVAEEHELLVRDAWRAEQKEAKRKEDTKRTAAALQWWRKMLLGLRVLDRMRVEYADAGGTEEELNPFVRKAKREGRAVAMKAPQASAEADAEGGGIFLPGHDEEE</sequence>
<dbReference type="eggNOG" id="KOG2179">
    <property type="taxonomic scope" value="Eukaryota"/>
</dbReference>
<dbReference type="PANTHER" id="PTHR12135:SF2">
    <property type="entry name" value="DNA REPAIR PROTEIN RAD34"/>
    <property type="match status" value="1"/>
</dbReference>
<dbReference type="Pfam" id="PF10404">
    <property type="entry name" value="BHD_2"/>
    <property type="match status" value="1"/>
</dbReference>
<comment type="subcellular location">
    <subcellularLocation>
        <location evidence="1">Nucleus</location>
    </subcellularLocation>
</comment>
<feature type="domain" description="Rad4 beta-hairpin" evidence="8">
    <location>
        <begin position="690"/>
        <end position="753"/>
    </location>
</feature>
<keyword evidence="3" id="KW-0227">DNA damage</keyword>
<dbReference type="GO" id="GO:0003684">
    <property type="term" value="F:damaged DNA binding"/>
    <property type="evidence" value="ECO:0007669"/>
    <property type="project" value="InterPro"/>
</dbReference>
<dbReference type="GO" id="GO:0000111">
    <property type="term" value="C:nucleotide-excision repair factor 2 complex"/>
    <property type="evidence" value="ECO:0007669"/>
    <property type="project" value="TreeGrafter"/>
</dbReference>
<feature type="region of interest" description="Disordered" evidence="6">
    <location>
        <begin position="609"/>
        <end position="635"/>
    </location>
</feature>
<feature type="domain" description="Rad4 beta-hairpin" evidence="9">
    <location>
        <begin position="760"/>
        <end position="834"/>
    </location>
</feature>
<evidence type="ECO:0000259" key="7">
    <source>
        <dbReference type="SMART" id="SM01030"/>
    </source>
</evidence>
<evidence type="ECO:0000259" key="9">
    <source>
        <dbReference type="SMART" id="SM01032"/>
    </source>
</evidence>
<dbReference type="AlphaFoldDB" id="M2MQ93"/>
<evidence type="ECO:0008006" key="12">
    <source>
        <dbReference type="Google" id="ProtNLM"/>
    </source>
</evidence>
<feature type="region of interest" description="Disordered" evidence="6">
    <location>
        <begin position="232"/>
        <end position="255"/>
    </location>
</feature>
<dbReference type="Pfam" id="PF10405">
    <property type="entry name" value="BHD_3"/>
    <property type="match status" value="1"/>
</dbReference>
<dbReference type="InterPro" id="IPR036985">
    <property type="entry name" value="Transglutaminase-like_sf"/>
</dbReference>
<keyword evidence="11" id="KW-1185">Reference proteome</keyword>
<feature type="compositionally biased region" description="Basic and acidic residues" evidence="6">
    <location>
        <begin position="49"/>
        <end position="61"/>
    </location>
</feature>
<evidence type="ECO:0000256" key="5">
    <source>
        <dbReference type="ARBA" id="ARBA00023242"/>
    </source>
</evidence>
<dbReference type="Gene3D" id="3.30.70.2460">
    <property type="entry name" value="Rad4, beta-hairpin domain BHD3"/>
    <property type="match status" value="1"/>
</dbReference>
<evidence type="ECO:0000256" key="6">
    <source>
        <dbReference type="SAM" id="MobiDB-lite"/>
    </source>
</evidence>
<dbReference type="SUPFAM" id="SSF54001">
    <property type="entry name" value="Cysteine proteinases"/>
    <property type="match status" value="1"/>
</dbReference>
<dbReference type="GO" id="GO:0005737">
    <property type="term" value="C:cytoplasm"/>
    <property type="evidence" value="ECO:0007669"/>
    <property type="project" value="TreeGrafter"/>
</dbReference>
<gene>
    <name evidence="10" type="ORF">BAUCODRAFT_59492</name>
</gene>
<evidence type="ECO:0000256" key="1">
    <source>
        <dbReference type="ARBA" id="ARBA00004123"/>
    </source>
</evidence>
<dbReference type="InterPro" id="IPR018328">
    <property type="entry name" value="Rad4_beta-hairpin_dom3"/>
</dbReference>
<accession>M2MQ93</accession>
<dbReference type="InterPro" id="IPR038765">
    <property type="entry name" value="Papain-like_cys_pep_sf"/>
</dbReference>
<dbReference type="InterPro" id="IPR042488">
    <property type="entry name" value="Rad4_BHD3_sf"/>
</dbReference>